<dbReference type="EMBL" id="PGTB01000032">
    <property type="protein sequence ID" value="PJE36729.1"/>
    <property type="molecule type" value="Genomic_DNA"/>
</dbReference>
<dbReference type="PRINTS" id="PR00080">
    <property type="entry name" value="SDRFAMILY"/>
</dbReference>
<dbReference type="Gene3D" id="3.40.50.720">
    <property type="entry name" value="NAD(P)-binding Rossmann-like Domain"/>
    <property type="match status" value="1"/>
</dbReference>
<keyword evidence="3" id="KW-1185">Reference proteome</keyword>
<dbReference type="InterPro" id="IPR036291">
    <property type="entry name" value="NAD(P)-bd_dom_sf"/>
</dbReference>
<dbReference type="Proteomes" id="UP000231553">
    <property type="component" value="Unassembled WGS sequence"/>
</dbReference>
<proteinExistence type="inferred from homology"/>
<evidence type="ECO:0000313" key="3">
    <source>
        <dbReference type="Proteomes" id="UP000231553"/>
    </source>
</evidence>
<dbReference type="InterPro" id="IPR020904">
    <property type="entry name" value="Sc_DH/Rdtase_CS"/>
</dbReference>
<dbReference type="PROSITE" id="PS00061">
    <property type="entry name" value="ADH_SHORT"/>
    <property type="match status" value="1"/>
</dbReference>
<dbReference type="PANTHER" id="PTHR42879">
    <property type="entry name" value="3-OXOACYL-(ACYL-CARRIER-PROTEIN) REDUCTASE"/>
    <property type="match status" value="1"/>
</dbReference>
<reference evidence="2 3" key="1">
    <citation type="journal article" date="2018" name="Int. J. Syst. Evol. Microbiol.">
        <title>Pseudooceanicola lipolyticus sp. nov., a marine alphaproteobacterium, reclassification of Oceanicola flagellatus as Pseudooceanicola flagellatus comb. nov. and emended description of the genus Pseudooceanicola.</title>
        <authorList>
            <person name="Huang M.-M."/>
            <person name="Guo L.-L."/>
            <person name="Wu Y.-H."/>
            <person name="Lai Q.-L."/>
            <person name="Shao Z.-Z."/>
            <person name="Wang C.-S."/>
            <person name="Wu M."/>
            <person name="Xu X.-W."/>
        </authorList>
    </citation>
    <scope>NUCLEOTIDE SEQUENCE [LARGE SCALE GENOMIC DNA]</scope>
    <source>
        <strain evidence="2 3">157</strain>
    </source>
</reference>
<sequence length="245" mass="25327">MQRFTGKTAIVTGGAGGIGLATATRLAAEGASVAVFDLNRAERPDEAAAGWLSLEFDGTDGAALAAALAKAESAFGPVDILFNNLGQSGRERAGLFCDSEEEVWRFVTEINLIATMRACRRIAPGMRARGSGRIINMSSDAALSGDLRLADYAAAKMGIIGFTRALAQELAPHRVTVNAVCPGAIATEAHNHIPRATLDALVAATPAGFIATPAEVGGLVAYLASDEARFITGQTIAINGGRNMI</sequence>
<dbReference type="FunFam" id="3.40.50.720:FF:000084">
    <property type="entry name" value="Short-chain dehydrogenase reductase"/>
    <property type="match status" value="1"/>
</dbReference>
<dbReference type="GO" id="GO:0032787">
    <property type="term" value="P:monocarboxylic acid metabolic process"/>
    <property type="evidence" value="ECO:0007669"/>
    <property type="project" value="UniProtKB-ARBA"/>
</dbReference>
<dbReference type="PRINTS" id="PR00081">
    <property type="entry name" value="GDHRDH"/>
</dbReference>
<dbReference type="SUPFAM" id="SSF51735">
    <property type="entry name" value="NAD(P)-binding Rossmann-fold domains"/>
    <property type="match status" value="1"/>
</dbReference>
<dbReference type="OrthoDB" id="9803333at2"/>
<dbReference type="PANTHER" id="PTHR42879:SF2">
    <property type="entry name" value="3-OXOACYL-[ACYL-CARRIER-PROTEIN] REDUCTASE FABG"/>
    <property type="match status" value="1"/>
</dbReference>
<organism evidence="2 3">
    <name type="scientific">Pseudooceanicola lipolyticus</name>
    <dbReference type="NCBI Taxonomy" id="2029104"/>
    <lineage>
        <taxon>Bacteria</taxon>
        <taxon>Pseudomonadati</taxon>
        <taxon>Pseudomonadota</taxon>
        <taxon>Alphaproteobacteria</taxon>
        <taxon>Rhodobacterales</taxon>
        <taxon>Paracoccaceae</taxon>
        <taxon>Pseudooceanicola</taxon>
    </lineage>
</organism>
<name>A0A2M8J1S0_9RHOB</name>
<evidence type="ECO:0000256" key="1">
    <source>
        <dbReference type="ARBA" id="ARBA00006484"/>
    </source>
</evidence>
<comment type="caution">
    <text evidence="2">The sequence shown here is derived from an EMBL/GenBank/DDBJ whole genome shotgun (WGS) entry which is preliminary data.</text>
</comment>
<dbReference type="InterPro" id="IPR050259">
    <property type="entry name" value="SDR"/>
</dbReference>
<dbReference type="InterPro" id="IPR002347">
    <property type="entry name" value="SDR_fam"/>
</dbReference>
<accession>A0A2M8J1S0</accession>
<evidence type="ECO:0000313" key="2">
    <source>
        <dbReference type="EMBL" id="PJE36729.1"/>
    </source>
</evidence>
<protein>
    <submittedName>
        <fullName evidence="2">Short-chain dehydrogenase</fullName>
    </submittedName>
</protein>
<dbReference type="RefSeq" id="WP_100162463.1">
    <property type="nucleotide sequence ID" value="NZ_PGTB01000032.1"/>
</dbReference>
<dbReference type="AlphaFoldDB" id="A0A2M8J1S0"/>
<dbReference type="Pfam" id="PF13561">
    <property type="entry name" value="adh_short_C2"/>
    <property type="match status" value="1"/>
</dbReference>
<gene>
    <name evidence="2" type="ORF">CVM52_10490</name>
</gene>
<comment type="similarity">
    <text evidence="1">Belongs to the short-chain dehydrogenases/reductases (SDR) family.</text>
</comment>